<evidence type="ECO:0000313" key="2">
    <source>
        <dbReference type="EMBL" id="ASJ13381.1"/>
    </source>
</evidence>
<dbReference type="EMBL" id="FOIW01000003">
    <property type="protein sequence ID" value="SEW23549.1"/>
    <property type="molecule type" value="Genomic_DNA"/>
</dbReference>
<feature type="domain" description="SpoVT-AbrB" evidence="1">
    <location>
        <begin position="63"/>
        <end position="109"/>
    </location>
</feature>
<dbReference type="SUPFAM" id="SSF89447">
    <property type="entry name" value="AbrB/MazE/MraZ-like"/>
    <property type="match status" value="2"/>
</dbReference>
<dbReference type="SMART" id="SM00966">
    <property type="entry name" value="SpoVT_AbrB"/>
    <property type="match status" value="2"/>
</dbReference>
<dbReference type="Proteomes" id="UP000250136">
    <property type="component" value="Chromosome"/>
</dbReference>
<dbReference type="Pfam" id="PF04014">
    <property type="entry name" value="MazE_antitoxin"/>
    <property type="match status" value="1"/>
</dbReference>
<reference evidence="3 4" key="2">
    <citation type="submission" date="2016-10" db="EMBL/GenBank/DDBJ databases">
        <authorList>
            <person name="de Groot N.N."/>
        </authorList>
    </citation>
    <scope>NUCLEOTIDE SEQUENCE [LARGE SCALE GENOMIC DNA]</scope>
    <source>
        <strain evidence="3 4">OGL-20</strain>
    </source>
</reference>
<dbReference type="PIRSF" id="PIRSF019240">
    <property type="entry name" value="UCP019240_SpoVT/AbrB-related"/>
    <property type="match status" value="1"/>
</dbReference>
<sequence>MKDTKEPLAKFQAKVNKDGRITIPRPILETFGLKQNDYIKVLIRKIGISGKTIVVTAQAVLAVKIGRNGAITLPKKLMREFELKENEPVEVIILDYYKFEELVSEKGRELLSKLQARNNYKVLPTDSSYLNEIGIIYRYLF</sequence>
<dbReference type="InterPro" id="IPR007159">
    <property type="entry name" value="SpoVT-AbrB_dom"/>
</dbReference>
<proteinExistence type="predicted"/>
<keyword evidence="5" id="KW-1185">Reference proteome</keyword>
<feature type="domain" description="SpoVT-AbrB" evidence="1">
    <location>
        <begin position="13"/>
        <end position="58"/>
    </location>
</feature>
<dbReference type="AlphaFoldDB" id="A0A1I0Q9J7"/>
<dbReference type="GO" id="GO:0003677">
    <property type="term" value="F:DNA binding"/>
    <property type="evidence" value="ECO:0007669"/>
    <property type="project" value="InterPro"/>
</dbReference>
<dbReference type="RefSeq" id="WP_055428417.1">
    <property type="nucleotide sequence ID" value="NZ_CP015105.1"/>
</dbReference>
<dbReference type="GeneID" id="33334967"/>
<dbReference type="OrthoDB" id="87832at2157"/>
<dbReference type="Proteomes" id="UP000182125">
    <property type="component" value="Unassembled WGS sequence"/>
</dbReference>
<evidence type="ECO:0000259" key="1">
    <source>
        <dbReference type="SMART" id="SM00966"/>
    </source>
</evidence>
<dbReference type="InterPro" id="IPR016752">
    <property type="entry name" value="UCP019240_SpoVT/AbrB-related"/>
</dbReference>
<organism evidence="3 4">
    <name type="scientific">Thermococcus thioreducens</name>
    <dbReference type="NCBI Taxonomy" id="277988"/>
    <lineage>
        <taxon>Archaea</taxon>
        <taxon>Methanobacteriati</taxon>
        <taxon>Methanobacteriota</taxon>
        <taxon>Thermococci</taxon>
        <taxon>Thermococcales</taxon>
        <taxon>Thermococcaceae</taxon>
        <taxon>Thermococcus</taxon>
    </lineage>
</organism>
<dbReference type="InterPro" id="IPR037914">
    <property type="entry name" value="SpoVT-AbrB_sf"/>
</dbReference>
<protein>
    <submittedName>
        <fullName evidence="3">Looped-hinge helix DNA binding domain-containing protein, AbrB family</fullName>
    </submittedName>
</protein>
<gene>
    <name evidence="2" type="ORF">A3L14_11035</name>
    <name evidence="3" type="ORF">SAMN05216170_2315</name>
</gene>
<reference evidence="2 5" key="1">
    <citation type="submission" date="2016-04" db="EMBL/GenBank/DDBJ databases">
        <title>Complete genome sequence of Thermococcus thioreducens type strain OGL-20P.</title>
        <authorList>
            <person name="Oger P.M."/>
        </authorList>
    </citation>
    <scope>NUCLEOTIDE SEQUENCE [LARGE SCALE GENOMIC DNA]</scope>
    <source>
        <strain evidence="2 5">OGL-20P</strain>
    </source>
</reference>
<dbReference type="EMBL" id="CP015105">
    <property type="protein sequence ID" value="ASJ13381.1"/>
    <property type="molecule type" value="Genomic_DNA"/>
</dbReference>
<dbReference type="Gene3D" id="2.10.260.10">
    <property type="match status" value="2"/>
</dbReference>
<dbReference type="KEGG" id="ttd:A3L14_11035"/>
<evidence type="ECO:0000313" key="5">
    <source>
        <dbReference type="Proteomes" id="UP000250136"/>
    </source>
</evidence>
<accession>A0A1I0Q9J7</accession>
<evidence type="ECO:0000313" key="3">
    <source>
        <dbReference type="EMBL" id="SEW23549.1"/>
    </source>
</evidence>
<evidence type="ECO:0000313" key="4">
    <source>
        <dbReference type="Proteomes" id="UP000182125"/>
    </source>
</evidence>
<name>A0A1I0Q9J7_9EURY</name>